<evidence type="ECO:0000313" key="2">
    <source>
        <dbReference type="Proteomes" id="UP001178507"/>
    </source>
</evidence>
<dbReference type="EMBL" id="CAUJNA010003233">
    <property type="protein sequence ID" value="CAJ1396498.1"/>
    <property type="molecule type" value="Genomic_DNA"/>
</dbReference>
<dbReference type="Proteomes" id="UP001178507">
    <property type="component" value="Unassembled WGS sequence"/>
</dbReference>
<comment type="caution">
    <text evidence="1">The sequence shown here is derived from an EMBL/GenBank/DDBJ whole genome shotgun (WGS) entry which is preliminary data.</text>
</comment>
<organism evidence="1 2">
    <name type="scientific">Effrenium voratum</name>
    <dbReference type="NCBI Taxonomy" id="2562239"/>
    <lineage>
        <taxon>Eukaryota</taxon>
        <taxon>Sar</taxon>
        <taxon>Alveolata</taxon>
        <taxon>Dinophyceae</taxon>
        <taxon>Suessiales</taxon>
        <taxon>Symbiodiniaceae</taxon>
        <taxon>Effrenium</taxon>
    </lineage>
</organism>
<gene>
    <name evidence="1" type="ORF">EVOR1521_LOCUS20724</name>
</gene>
<proteinExistence type="predicted"/>
<accession>A0AA36IYU1</accession>
<keyword evidence="2" id="KW-1185">Reference proteome</keyword>
<reference evidence="1" key="1">
    <citation type="submission" date="2023-08" db="EMBL/GenBank/DDBJ databases">
        <authorList>
            <person name="Chen Y."/>
            <person name="Shah S."/>
            <person name="Dougan E. K."/>
            <person name="Thang M."/>
            <person name="Chan C."/>
        </authorList>
    </citation>
    <scope>NUCLEOTIDE SEQUENCE</scope>
</reference>
<evidence type="ECO:0000313" key="1">
    <source>
        <dbReference type="EMBL" id="CAJ1396498.1"/>
    </source>
</evidence>
<sequence>MASSLESEAAFVDRASKIGVEEWIVDRLKAMQLATFGNFAFAVAYSPQSANDTMFKEFVADLLQAEPDASQLATLRRLFFECQSSGRCSKPC</sequence>
<protein>
    <submittedName>
        <fullName evidence="1">Uncharacterized protein</fullName>
    </submittedName>
</protein>
<name>A0AA36IYU1_9DINO</name>
<dbReference type="AlphaFoldDB" id="A0AA36IYU1"/>